<comment type="caution">
    <text evidence="7">The sequence shown here is derived from an EMBL/GenBank/DDBJ whole genome shotgun (WGS) entry which is preliminary data.</text>
</comment>
<comment type="similarity">
    <text evidence="3">Belongs to the mitochondrion-specific ribosomal protein mS38 family.</text>
</comment>
<dbReference type="AlphaFoldDB" id="A0A8H2XYF7"/>
<sequence length="209" mass="23069">MFSRLAVAPRQLRVGGARLYSGFFSSSKPPGGLVKPTSVVKRTPSSSSEMTQQTTATNTNTTSSAPTPSEAPSLPSPTPIPRIHPSPVLATMHLHSFFSLDRPMLLLSQPTSRLFTTEPPKRSLTDDPTETDSDADAARNLSHALVMSRVQSAAIWADTLTRLGVPADPQDAELVSMDSVKRKRRKKITKHKYKKRRKLQRSERRRLGK</sequence>
<dbReference type="SMART" id="SM01155">
    <property type="entry name" value="DUF1713"/>
    <property type="match status" value="1"/>
</dbReference>
<gene>
    <name evidence="7" type="ORF">RDB_LOCUS70335</name>
</gene>
<feature type="domain" description="Ribosomal protein mS38 C-terminal" evidence="6">
    <location>
        <begin position="176"/>
        <end position="209"/>
    </location>
</feature>
<dbReference type="EMBL" id="CAJMWT010002224">
    <property type="protein sequence ID" value="CAE6436569.1"/>
    <property type="molecule type" value="Genomic_DNA"/>
</dbReference>
<feature type="region of interest" description="Disordered" evidence="5">
    <location>
        <begin position="176"/>
        <end position="209"/>
    </location>
</feature>
<dbReference type="PANTHER" id="PTHR32035">
    <property type="entry name" value="AURORA KINASE A-INTERACTING PROTEIN"/>
    <property type="match status" value="1"/>
</dbReference>
<accession>A0A8H2XYF7</accession>
<proteinExistence type="inferred from homology"/>
<evidence type="ECO:0000256" key="4">
    <source>
        <dbReference type="ARBA" id="ARBA00035682"/>
    </source>
</evidence>
<feature type="compositionally biased region" description="Pro residues" evidence="5">
    <location>
        <begin position="74"/>
        <end position="84"/>
    </location>
</feature>
<comment type="subcellular location">
    <subcellularLocation>
        <location evidence="1">Mitochondrion</location>
    </subcellularLocation>
</comment>
<evidence type="ECO:0000256" key="1">
    <source>
        <dbReference type="ARBA" id="ARBA00004173"/>
    </source>
</evidence>
<evidence type="ECO:0000256" key="5">
    <source>
        <dbReference type="SAM" id="MobiDB-lite"/>
    </source>
</evidence>
<evidence type="ECO:0000313" key="7">
    <source>
        <dbReference type="EMBL" id="CAE6436569.1"/>
    </source>
</evidence>
<keyword evidence="2" id="KW-0496">Mitochondrion</keyword>
<dbReference type="PANTHER" id="PTHR32035:SF3">
    <property type="entry name" value="SMALL RIBOSOMAL SUBUNIT PROTEIN MS38"/>
    <property type="match status" value="1"/>
</dbReference>
<dbReference type="GO" id="GO:0005739">
    <property type="term" value="C:mitochondrion"/>
    <property type="evidence" value="ECO:0007669"/>
    <property type="project" value="UniProtKB-SubCell"/>
</dbReference>
<reference evidence="7" key="1">
    <citation type="submission" date="2021-01" db="EMBL/GenBank/DDBJ databases">
        <authorList>
            <person name="Kaushik A."/>
        </authorList>
    </citation>
    <scope>NUCLEOTIDE SEQUENCE</scope>
    <source>
        <strain evidence="7">AG2-2IIIB</strain>
    </source>
</reference>
<dbReference type="Pfam" id="PF08213">
    <property type="entry name" value="COX24_C"/>
    <property type="match status" value="1"/>
</dbReference>
<feature type="compositionally biased region" description="Low complexity" evidence="5">
    <location>
        <begin position="48"/>
        <end position="73"/>
    </location>
</feature>
<feature type="compositionally biased region" description="Basic residues" evidence="5">
    <location>
        <begin position="181"/>
        <end position="209"/>
    </location>
</feature>
<dbReference type="InterPro" id="IPR013177">
    <property type="entry name" value="Ribosomal_mS38_C"/>
</dbReference>
<protein>
    <recommendedName>
        <fullName evidence="4">Small ribosomal subunit protein mS38</fullName>
    </recommendedName>
</protein>
<feature type="region of interest" description="Disordered" evidence="5">
    <location>
        <begin position="31"/>
        <end position="84"/>
    </location>
</feature>
<evidence type="ECO:0000256" key="3">
    <source>
        <dbReference type="ARBA" id="ARBA00035647"/>
    </source>
</evidence>
<feature type="region of interest" description="Disordered" evidence="5">
    <location>
        <begin position="111"/>
        <end position="134"/>
    </location>
</feature>
<organism evidence="7 8">
    <name type="scientific">Rhizoctonia solani</name>
    <dbReference type="NCBI Taxonomy" id="456999"/>
    <lineage>
        <taxon>Eukaryota</taxon>
        <taxon>Fungi</taxon>
        <taxon>Dikarya</taxon>
        <taxon>Basidiomycota</taxon>
        <taxon>Agaricomycotina</taxon>
        <taxon>Agaricomycetes</taxon>
        <taxon>Cantharellales</taxon>
        <taxon>Ceratobasidiaceae</taxon>
        <taxon>Rhizoctonia</taxon>
    </lineage>
</organism>
<evidence type="ECO:0000313" key="8">
    <source>
        <dbReference type="Proteomes" id="UP000663843"/>
    </source>
</evidence>
<evidence type="ECO:0000256" key="2">
    <source>
        <dbReference type="ARBA" id="ARBA00023128"/>
    </source>
</evidence>
<dbReference type="Proteomes" id="UP000663843">
    <property type="component" value="Unassembled WGS sequence"/>
</dbReference>
<name>A0A8H2XYF7_9AGAM</name>
<evidence type="ECO:0000259" key="6">
    <source>
        <dbReference type="SMART" id="SM01155"/>
    </source>
</evidence>